<dbReference type="Gene3D" id="3.10.450.50">
    <property type="match status" value="1"/>
</dbReference>
<evidence type="ECO:0000313" key="2">
    <source>
        <dbReference type="EMBL" id="UOD50609.1"/>
    </source>
</evidence>
<dbReference type="Proteomes" id="UP000831607">
    <property type="component" value="Chromosome"/>
</dbReference>
<keyword evidence="3" id="KW-1185">Reference proteome</keyword>
<dbReference type="PANTHER" id="PTHR36573">
    <property type="entry name" value="INTERMEMBRANE PHOSPHOLIPID TRANSPORT SYSTEM BINDING PROTEIN MLAC"/>
    <property type="match status" value="1"/>
</dbReference>
<gene>
    <name evidence="2" type="ORF">DHf2319_01315</name>
</gene>
<name>A0ABY4AJZ0_9BURK</name>
<dbReference type="RefSeq" id="WP_243479015.1">
    <property type="nucleotide sequence ID" value="NZ_CP063982.1"/>
</dbReference>
<dbReference type="Gene3D" id="1.10.10.640">
    <property type="entry name" value="phospholipid-binding protein"/>
    <property type="match status" value="1"/>
</dbReference>
<protein>
    <submittedName>
        <fullName evidence="2">ABC transporter substrate-binding protein</fullName>
    </submittedName>
</protein>
<organism evidence="2 3">
    <name type="scientific">Orrella daihaiensis</name>
    <dbReference type="NCBI Taxonomy" id="2782176"/>
    <lineage>
        <taxon>Bacteria</taxon>
        <taxon>Pseudomonadati</taxon>
        <taxon>Pseudomonadota</taxon>
        <taxon>Betaproteobacteria</taxon>
        <taxon>Burkholderiales</taxon>
        <taxon>Alcaligenaceae</taxon>
        <taxon>Orrella</taxon>
    </lineage>
</organism>
<reference evidence="2 3" key="1">
    <citation type="submission" date="2020-11" db="EMBL/GenBank/DDBJ databases">
        <title>Algicoccus daihaiensis sp.nov., isolated from Daihai Lake in Inner Mongolia.</title>
        <authorList>
            <person name="Kai J."/>
        </authorList>
    </citation>
    <scope>NUCLEOTIDE SEQUENCE [LARGE SCALE GENOMIC DNA]</scope>
    <source>
        <strain evidence="3">f23</strain>
    </source>
</reference>
<feature type="chain" id="PRO_5045228197" evidence="1">
    <location>
        <begin position="39"/>
        <end position="222"/>
    </location>
</feature>
<dbReference type="PANTHER" id="PTHR36573:SF1">
    <property type="entry name" value="INTERMEMBRANE PHOSPHOLIPID TRANSPORT SYSTEM BINDING PROTEIN MLAC"/>
    <property type="match status" value="1"/>
</dbReference>
<keyword evidence="1" id="KW-0732">Signal</keyword>
<dbReference type="Pfam" id="PF05494">
    <property type="entry name" value="MlaC"/>
    <property type="match status" value="1"/>
</dbReference>
<evidence type="ECO:0000313" key="3">
    <source>
        <dbReference type="Proteomes" id="UP000831607"/>
    </source>
</evidence>
<dbReference type="PIRSF" id="PIRSF004649">
    <property type="entry name" value="MlaC"/>
    <property type="match status" value="1"/>
</dbReference>
<accession>A0ABY4AJZ0</accession>
<evidence type="ECO:0000256" key="1">
    <source>
        <dbReference type="SAM" id="SignalP"/>
    </source>
</evidence>
<dbReference type="InterPro" id="IPR008869">
    <property type="entry name" value="MlaC/ttg2D"/>
</dbReference>
<proteinExistence type="predicted"/>
<feature type="signal peptide" evidence="1">
    <location>
        <begin position="1"/>
        <end position="38"/>
    </location>
</feature>
<sequence length="222" mass="25312">MNSAALLNDSDRFFGLSKHLRLVTVFLASLLLCVTAMAKPNPQDDPPKFVQDVADELLVVLKSDPQVRQQNVARINEVVEQYIMPYVDFERTTRLAAGKYWRQATPEQRQALSEAFKNTLIRTYSGALTKVDNGTNMEVLPYRAEADAKDVVVRSNVVQGANTQPIRVDYRLRLEPEGWRIYDLNVENVWLIQNYRNQFAQEINRSGIDGLIAALNQRNSQN</sequence>
<dbReference type="EMBL" id="CP063982">
    <property type="protein sequence ID" value="UOD50609.1"/>
    <property type="molecule type" value="Genomic_DNA"/>
</dbReference>